<protein>
    <submittedName>
        <fullName evidence="1">Uncharacterized protein</fullName>
    </submittedName>
</protein>
<keyword evidence="2" id="KW-1185">Reference proteome</keyword>
<proteinExistence type="predicted"/>
<name>A0ACB6FBA1_9PLEO</name>
<gene>
    <name evidence="1" type="ORF">AG0111_0g9798</name>
</gene>
<evidence type="ECO:0000313" key="1">
    <source>
        <dbReference type="EMBL" id="KAB2101731.1"/>
    </source>
</evidence>
<organism evidence="1 2">
    <name type="scientific">Alternaria gaisen</name>
    <dbReference type="NCBI Taxonomy" id="167740"/>
    <lineage>
        <taxon>Eukaryota</taxon>
        <taxon>Fungi</taxon>
        <taxon>Dikarya</taxon>
        <taxon>Ascomycota</taxon>
        <taxon>Pezizomycotina</taxon>
        <taxon>Dothideomycetes</taxon>
        <taxon>Pleosporomycetidae</taxon>
        <taxon>Pleosporales</taxon>
        <taxon>Pleosporineae</taxon>
        <taxon>Pleosporaceae</taxon>
        <taxon>Alternaria</taxon>
        <taxon>Alternaria sect. Alternaria</taxon>
    </lineage>
</organism>
<sequence length="481" mass="53103">MFEIPNMSLDTARDELGDGFARRIDVDFKHSKCIWCKAGGTKTKKKNHSLMDCPTTKPAENDQTSLSNEIFNAGKEDAAIAYIHQKQLSVYPRDDNATTFSTGFPRPQMSNYTVSVKTAPAPSSAPSGPSFTPITPVPSPQPPGGPAIQGILSSVPSTSIDQRSSGFASSSVVPTTGSTPAATAPIPVIEDHISLTMMPGRPRPVGKNMVSTRKGFAEPTHDVYTNHYDISLTHGTILYEYKILPAMYGKNKRKIRAIIKAAIENSDFLKNNKRNFATDYSETIIAWEPLHGLVGLKFTRTIGDGATGSEWKLDDFEESGTVLPLRFKFERIIDTKSLVGYKDIDPTCADTDIQPIIRALNILISKCFDESTKYQTLQSGANKFYLKDAYENINIGEARDYSRSLCAMRGYNYTIKPGIGRLLLNINAATSAFFLAGPLEQVLNDKVTFKNFKGRDHEALVRGLRVYIKYDRGDKNQDLEA</sequence>
<reference evidence="1 2" key="1">
    <citation type="journal article" date="2019" name="bioRxiv">
        <title>Genomics, evolutionary history and diagnostics of the Alternaria alternata species group including apple and Asian pear pathotypes.</title>
        <authorList>
            <person name="Armitage A.D."/>
            <person name="Cockerton H.M."/>
            <person name="Sreenivasaprasad S."/>
            <person name="Woodhall J.W."/>
            <person name="Lane C.R."/>
            <person name="Harrison R.J."/>
            <person name="Clarkson J.P."/>
        </authorList>
    </citation>
    <scope>NUCLEOTIDE SEQUENCE [LARGE SCALE GENOMIC DNA]</scope>
    <source>
        <strain evidence="1 2">FERA 650</strain>
    </source>
</reference>
<accession>A0ACB6FBA1</accession>
<dbReference type="EMBL" id="PDWZ02000010">
    <property type="protein sequence ID" value="KAB2101731.1"/>
    <property type="molecule type" value="Genomic_DNA"/>
</dbReference>
<dbReference type="Proteomes" id="UP000293547">
    <property type="component" value="Unassembled WGS sequence"/>
</dbReference>
<evidence type="ECO:0000313" key="2">
    <source>
        <dbReference type="Proteomes" id="UP000293547"/>
    </source>
</evidence>
<comment type="caution">
    <text evidence="1">The sequence shown here is derived from an EMBL/GenBank/DDBJ whole genome shotgun (WGS) entry which is preliminary data.</text>
</comment>